<evidence type="ECO:0008006" key="4">
    <source>
        <dbReference type="Google" id="ProtNLM"/>
    </source>
</evidence>
<dbReference type="AlphaFoldDB" id="A0A4R5UGN7"/>
<dbReference type="OrthoDB" id="8115900at2"/>
<feature type="coiled-coil region" evidence="1">
    <location>
        <begin position="72"/>
        <end position="118"/>
    </location>
</feature>
<accession>A0A4R5UGN7</accession>
<dbReference type="Proteomes" id="UP000295238">
    <property type="component" value="Unassembled WGS sequence"/>
</dbReference>
<comment type="caution">
    <text evidence="2">The sequence shown here is derived from an EMBL/GenBank/DDBJ whole genome shotgun (WGS) entry which is preliminary data.</text>
</comment>
<protein>
    <recommendedName>
        <fullName evidence="4">Flagellar FliJ protein</fullName>
    </recommendedName>
</protein>
<keyword evidence="1" id="KW-0175">Coiled coil</keyword>
<sequence length="139" mass="15997">MANDSKSEKLRRLVGVQRQLERLAEFELSVSIARQAEVATSIDMTINAISSVDPIHKQFSKNYSDRLTRLFIKKQQLAAQQTMQEARVLKEKTKADRLQDRMKEAEILEERLMEDERMYDLVDLGLLMATPASSKLDDP</sequence>
<organism evidence="2 3">
    <name type="scientific">Rhizobium deserti</name>
    <dbReference type="NCBI Taxonomy" id="2547961"/>
    <lineage>
        <taxon>Bacteria</taxon>
        <taxon>Pseudomonadati</taxon>
        <taxon>Pseudomonadota</taxon>
        <taxon>Alphaproteobacteria</taxon>
        <taxon>Hyphomicrobiales</taxon>
        <taxon>Rhizobiaceae</taxon>
        <taxon>Rhizobium/Agrobacterium group</taxon>
        <taxon>Rhizobium</taxon>
    </lineage>
</organism>
<evidence type="ECO:0000256" key="1">
    <source>
        <dbReference type="SAM" id="Coils"/>
    </source>
</evidence>
<reference evidence="2 3" key="1">
    <citation type="submission" date="2019-03" db="EMBL/GenBank/DDBJ databases">
        <title>Rhizobium sp. nov., an bacterium isolated from biocrust in Mu Us Desert.</title>
        <authorList>
            <person name="Lixiong L."/>
        </authorList>
    </citation>
    <scope>NUCLEOTIDE SEQUENCE [LARGE SCALE GENOMIC DNA]</scope>
    <source>
        <strain evidence="2 3">SPY-1</strain>
    </source>
</reference>
<dbReference type="EMBL" id="SMTL01000003">
    <property type="protein sequence ID" value="TDK35084.1"/>
    <property type="molecule type" value="Genomic_DNA"/>
</dbReference>
<evidence type="ECO:0000313" key="2">
    <source>
        <dbReference type="EMBL" id="TDK35084.1"/>
    </source>
</evidence>
<dbReference type="RefSeq" id="WP_133316507.1">
    <property type="nucleotide sequence ID" value="NZ_SMTL01000003.1"/>
</dbReference>
<keyword evidence="3" id="KW-1185">Reference proteome</keyword>
<name>A0A4R5UGN7_9HYPH</name>
<gene>
    <name evidence="2" type="ORF">E2F50_12505</name>
</gene>
<evidence type="ECO:0000313" key="3">
    <source>
        <dbReference type="Proteomes" id="UP000295238"/>
    </source>
</evidence>
<proteinExistence type="predicted"/>